<dbReference type="EMBL" id="JBDIVE010000003">
    <property type="protein sequence ID" value="MEN3068577.1"/>
    <property type="molecule type" value="Genomic_DNA"/>
</dbReference>
<evidence type="ECO:0000313" key="2">
    <source>
        <dbReference type="Proteomes" id="UP001410394"/>
    </source>
</evidence>
<accession>A0ABU9YY18</accession>
<protein>
    <submittedName>
        <fullName evidence="1">Uncharacterized protein</fullName>
    </submittedName>
</protein>
<reference evidence="1 2" key="1">
    <citation type="journal article" date="2018" name="Int. J. Syst. Evol. Microbiol.">
        <title>Uliginosibacterium sediminicola sp. nov., isolated from freshwater sediment.</title>
        <authorList>
            <person name="Hwang W.M."/>
            <person name="Kim S.M."/>
            <person name="Kang K."/>
            <person name="Ahn T.Y."/>
        </authorList>
    </citation>
    <scope>NUCLEOTIDE SEQUENCE [LARGE SCALE GENOMIC DNA]</scope>
    <source>
        <strain evidence="1 2">M1-21</strain>
    </source>
</reference>
<proteinExistence type="predicted"/>
<organism evidence="1 2">
    <name type="scientific">Uliginosibacterium sediminicola</name>
    <dbReference type="NCBI Taxonomy" id="2024550"/>
    <lineage>
        <taxon>Bacteria</taxon>
        <taxon>Pseudomonadati</taxon>
        <taxon>Pseudomonadota</taxon>
        <taxon>Betaproteobacteria</taxon>
        <taxon>Rhodocyclales</taxon>
        <taxon>Zoogloeaceae</taxon>
        <taxon>Uliginosibacterium</taxon>
    </lineage>
</organism>
<evidence type="ECO:0000313" key="1">
    <source>
        <dbReference type="EMBL" id="MEN3068577.1"/>
    </source>
</evidence>
<keyword evidence="2" id="KW-1185">Reference proteome</keyword>
<sequence length="97" mass="10874">MALLDRFPIAREGVWLYDQSVPVCIRVVASPETWGTGDFEDEESVAENQAIPCFFIVYESAGSPGNFNNVIPNIETLESAYQMAESKFPGIEWRTKP</sequence>
<dbReference type="Proteomes" id="UP001410394">
    <property type="component" value="Unassembled WGS sequence"/>
</dbReference>
<name>A0ABU9YY18_9RHOO</name>
<dbReference type="RefSeq" id="WP_345919341.1">
    <property type="nucleotide sequence ID" value="NZ_JBDIVE010000003.1"/>
</dbReference>
<comment type="caution">
    <text evidence="1">The sequence shown here is derived from an EMBL/GenBank/DDBJ whole genome shotgun (WGS) entry which is preliminary data.</text>
</comment>
<gene>
    <name evidence="1" type="ORF">ABDB84_08820</name>
</gene>